<comment type="caution">
    <text evidence="2">The sequence shown here is derived from an EMBL/GenBank/DDBJ whole genome shotgun (WGS) entry which is preliminary data.</text>
</comment>
<keyword evidence="3" id="KW-1185">Reference proteome</keyword>
<dbReference type="Proteomes" id="UP000219972">
    <property type="component" value="Unassembled WGS sequence"/>
</dbReference>
<feature type="region of interest" description="Disordered" evidence="1">
    <location>
        <begin position="61"/>
        <end position="87"/>
    </location>
</feature>
<sequence>MKNRLRCVQIRQRLSVLPGKKARQVGPLKVLVTLRLVLEGFEIKEAEGDPTCEPKARKMAEGMSPRAIGVPRPASTSSPCLKTMGIP</sequence>
<accession>A0ABX4IXA0</accession>
<dbReference type="EMBL" id="NWSL01000043">
    <property type="protein sequence ID" value="PDS47524.1"/>
    <property type="molecule type" value="Genomic_DNA"/>
</dbReference>
<gene>
    <name evidence="2" type="ORF">CO662_34490</name>
</gene>
<reference evidence="2 3" key="1">
    <citation type="submission" date="2017-09" db="EMBL/GenBank/DDBJ databases">
        <title>Comparative genomics of rhizobia isolated from Phaseolus vulgaris in China.</title>
        <authorList>
            <person name="Tong W."/>
        </authorList>
    </citation>
    <scope>NUCLEOTIDE SEQUENCE [LARGE SCALE GENOMIC DNA]</scope>
    <source>
        <strain evidence="2 3">Y27</strain>
    </source>
</reference>
<evidence type="ECO:0000313" key="3">
    <source>
        <dbReference type="Proteomes" id="UP000219972"/>
    </source>
</evidence>
<evidence type="ECO:0000313" key="2">
    <source>
        <dbReference type="EMBL" id="PDS47524.1"/>
    </source>
</evidence>
<protein>
    <submittedName>
        <fullName evidence="2">Uncharacterized protein</fullName>
    </submittedName>
</protein>
<proteinExistence type="predicted"/>
<evidence type="ECO:0000256" key="1">
    <source>
        <dbReference type="SAM" id="MobiDB-lite"/>
    </source>
</evidence>
<name>A0ABX4IXA0_9HYPH</name>
<organism evidence="2 3">
    <name type="scientific">Rhizobium anhuiense</name>
    <dbReference type="NCBI Taxonomy" id="1184720"/>
    <lineage>
        <taxon>Bacteria</taxon>
        <taxon>Pseudomonadati</taxon>
        <taxon>Pseudomonadota</taxon>
        <taxon>Alphaproteobacteria</taxon>
        <taxon>Hyphomicrobiales</taxon>
        <taxon>Rhizobiaceae</taxon>
        <taxon>Rhizobium/Agrobacterium group</taxon>
        <taxon>Rhizobium</taxon>
    </lineage>
</organism>